<evidence type="ECO:0000313" key="7">
    <source>
        <dbReference type="EMBL" id="EOZ91997.1"/>
    </source>
</evidence>
<keyword evidence="3 4" id="KW-0663">Pyridoxal phosphate</keyword>
<accession>S2CXV1</accession>
<dbReference type="GO" id="GO:0043420">
    <property type="term" value="P:anthranilate metabolic process"/>
    <property type="evidence" value="ECO:0007669"/>
    <property type="project" value="TreeGrafter"/>
</dbReference>
<feature type="binding site" evidence="4">
    <location>
        <position position="135"/>
    </location>
    <ligand>
        <name>pyridoxal 5'-phosphate</name>
        <dbReference type="ChEBI" id="CHEBI:597326"/>
    </ligand>
</feature>
<dbReference type="Gene3D" id="3.40.640.10">
    <property type="entry name" value="Type I PLP-dependent aspartate aminotransferase-like (Major domain)"/>
    <property type="match status" value="1"/>
</dbReference>
<dbReference type="UniPathway" id="UPA00334">
    <property type="reaction ID" value="UER00455"/>
</dbReference>
<feature type="binding site" evidence="4">
    <location>
        <position position="136"/>
    </location>
    <ligand>
        <name>pyridoxal 5'-phosphate</name>
        <dbReference type="ChEBI" id="CHEBI:597326"/>
    </ligand>
</feature>
<gene>
    <name evidence="4" type="primary">kynU</name>
    <name evidence="7" type="ORF">A33Q_4090</name>
</gene>
<feature type="binding site" evidence="4">
    <location>
        <begin position="163"/>
        <end position="166"/>
    </location>
    <ligand>
        <name>pyridoxal 5'-phosphate</name>
        <dbReference type="ChEBI" id="CHEBI:597326"/>
    </ligand>
</feature>
<feature type="binding site" evidence="4">
    <location>
        <position position="304"/>
    </location>
    <ligand>
        <name>pyridoxal 5'-phosphate</name>
        <dbReference type="ChEBI" id="CHEBI:597326"/>
    </ligand>
</feature>
<dbReference type="HAMAP" id="MF_01970">
    <property type="entry name" value="Kynureninase"/>
    <property type="match status" value="1"/>
</dbReference>
<protein>
    <recommendedName>
        <fullName evidence="4 5">Kynureninase</fullName>
        <ecNumber evidence="4 5">3.7.1.3</ecNumber>
    </recommendedName>
    <alternativeName>
        <fullName evidence="4">L-kynurenine hydrolase</fullName>
    </alternativeName>
</protein>
<dbReference type="InterPro" id="IPR010111">
    <property type="entry name" value="Kynureninase"/>
</dbReference>
<comment type="caution">
    <text evidence="4">Lacks conserved residue(s) required for the propagation of feature annotation.</text>
</comment>
<feature type="binding site" evidence="4">
    <location>
        <position position="248"/>
    </location>
    <ligand>
        <name>pyridoxal 5'-phosphate</name>
        <dbReference type="ChEBI" id="CHEBI:597326"/>
    </ligand>
</feature>
<dbReference type="SUPFAM" id="SSF53383">
    <property type="entry name" value="PLP-dependent transferases"/>
    <property type="match status" value="1"/>
</dbReference>
<reference evidence="7 8" key="1">
    <citation type="journal article" date="2013" name="Genome Announc.">
        <title>Draft Genome Sequence of Indibacter alkaliphilus Strain LW1T, Isolated from Lonar Lake, a Haloalkaline Lake in the Buldana District of Maharashtra, India.</title>
        <authorList>
            <person name="Singh A."/>
            <person name="Kumar Jangir P."/>
            <person name="Sharma R."/>
            <person name="Singh A."/>
            <person name="Kumar Pinnaka A."/>
            <person name="Shivaji S."/>
        </authorList>
    </citation>
    <scope>NUCLEOTIDE SEQUENCE [LARGE SCALE GENOMIC DNA]</scope>
    <source>
        <strain evidence="8">CCUG 57479 / KCTC 22604 / LW1</strain>
    </source>
</reference>
<comment type="catalytic activity">
    <reaction evidence="4 6">
        <text>L-kynurenine + H2O = anthranilate + L-alanine + H(+)</text>
        <dbReference type="Rhea" id="RHEA:16813"/>
        <dbReference type="ChEBI" id="CHEBI:15377"/>
        <dbReference type="ChEBI" id="CHEBI:15378"/>
        <dbReference type="ChEBI" id="CHEBI:16567"/>
        <dbReference type="ChEBI" id="CHEBI:57959"/>
        <dbReference type="ChEBI" id="CHEBI:57972"/>
        <dbReference type="EC" id="3.7.1.3"/>
    </reaction>
</comment>
<dbReference type="Pfam" id="PF22580">
    <property type="entry name" value="KYNU_C"/>
    <property type="match status" value="1"/>
</dbReference>
<dbReference type="GO" id="GO:0097053">
    <property type="term" value="P:L-kynurenine catabolic process"/>
    <property type="evidence" value="ECO:0007669"/>
    <property type="project" value="UniProtKB-UniRule"/>
</dbReference>
<evidence type="ECO:0000256" key="4">
    <source>
        <dbReference type="HAMAP-Rule" id="MF_01970"/>
    </source>
</evidence>
<comment type="subunit">
    <text evidence="4 6">Homodimer.</text>
</comment>
<dbReference type="GO" id="GO:0030170">
    <property type="term" value="F:pyridoxal phosphate binding"/>
    <property type="evidence" value="ECO:0007669"/>
    <property type="project" value="UniProtKB-UniRule"/>
</dbReference>
<feature type="binding site" evidence="4">
    <location>
        <position position="332"/>
    </location>
    <ligand>
        <name>pyridoxal 5'-phosphate</name>
        <dbReference type="ChEBI" id="CHEBI:597326"/>
    </ligand>
</feature>
<sequence>MEKENQGFFLQIEIRKFIDNPNPRSPDMSNIEYQFTEDFAKSMDTKDPLGSFRAEFLFPKVDGKEAIYFCGNSLGLQPKSTKNYIEKELGNWANLAVDGHFHGEDAWYHIRKKSKPALAAILGAHEHEVVAMNNLSSNLHFLMVSFYQPTKTKFKIITEAGAFPSDMYMLETQVKFHGLNPAEAIIEIGPRKGEHTIRTEDFVKAIEENKDHLALVMMAGLQYYTGQVFDMEAITAAGHNAGANVGFDLAHAAGNVPMKLHDWGVDFATWCSYKYMNSGPGNISGIFVHERHAESPELPRFAGWWGHDEGERFKMEKGFIPMYGADGWQLANSNVLALAAHQASLDIFMRAGMNKLREKSELLTGYLEFLIREISGSSGVLEIITPKEPKERGCQLSLLIHKGGKEVFDEFYKNGIVGDWRHPNVIRLAPTPLYNSFLDVYRFARILEQSLKKFA</sequence>
<evidence type="ECO:0000256" key="3">
    <source>
        <dbReference type="ARBA" id="ARBA00022898"/>
    </source>
</evidence>
<keyword evidence="2 4" id="KW-0378">Hydrolase</keyword>
<dbReference type="EMBL" id="ALWO02000052">
    <property type="protein sequence ID" value="EOZ91997.1"/>
    <property type="molecule type" value="Genomic_DNA"/>
</dbReference>
<dbReference type="FunFam" id="3.40.640.10:FF:000031">
    <property type="entry name" value="Kynureninase"/>
    <property type="match status" value="1"/>
</dbReference>
<dbReference type="NCBIfam" id="TIGR01814">
    <property type="entry name" value="kynureninase"/>
    <property type="match status" value="1"/>
</dbReference>
<dbReference type="PANTHER" id="PTHR14084">
    <property type="entry name" value="KYNURENINASE"/>
    <property type="match status" value="1"/>
</dbReference>
<feature type="modified residue" description="N6-(pyridoxal phosphate)lysine" evidence="4">
    <location>
        <position position="274"/>
    </location>
</feature>
<evidence type="ECO:0000256" key="1">
    <source>
        <dbReference type="ARBA" id="ARBA00022642"/>
    </source>
</evidence>
<dbReference type="EC" id="3.7.1.3" evidence="4 5"/>
<dbReference type="InterPro" id="IPR015424">
    <property type="entry name" value="PyrdxlP-dep_Trfase"/>
</dbReference>
<organism evidence="7 8">
    <name type="scientific">Indibacter alkaliphilus (strain CCUG 57479 / KCTC 22604 / LW1)</name>
    <dbReference type="NCBI Taxonomy" id="1189612"/>
    <lineage>
        <taxon>Bacteria</taxon>
        <taxon>Pseudomonadati</taxon>
        <taxon>Bacteroidota</taxon>
        <taxon>Cytophagia</taxon>
        <taxon>Cytophagales</taxon>
        <taxon>Cyclobacteriaceae</taxon>
    </lineage>
</organism>
<feature type="binding site" evidence="4">
    <location>
        <position position="251"/>
    </location>
    <ligand>
        <name>pyridoxal 5'-phosphate</name>
        <dbReference type="ChEBI" id="CHEBI:597326"/>
    </ligand>
</feature>
<proteinExistence type="inferred from homology"/>
<keyword evidence="1 4" id="KW-0662">Pyridine nucleotide biosynthesis</keyword>
<dbReference type="eggNOG" id="COG3844">
    <property type="taxonomic scope" value="Bacteria"/>
</dbReference>
<name>S2CXV1_INDAL</name>
<dbReference type="Gene3D" id="3.90.1150.10">
    <property type="entry name" value="Aspartate Aminotransferase, domain 1"/>
    <property type="match status" value="1"/>
</dbReference>
<dbReference type="GO" id="GO:0019805">
    <property type="term" value="P:quinolinate biosynthetic process"/>
    <property type="evidence" value="ECO:0007669"/>
    <property type="project" value="UniProtKB-UniRule"/>
</dbReference>
<dbReference type="UniPathway" id="UPA00253">
    <property type="reaction ID" value="UER00329"/>
</dbReference>
<evidence type="ECO:0000256" key="6">
    <source>
        <dbReference type="PIRNR" id="PIRNR038800"/>
    </source>
</evidence>
<comment type="caution">
    <text evidence="7">The sequence shown here is derived from an EMBL/GenBank/DDBJ whole genome shotgun (WGS) entry which is preliminary data.</text>
</comment>
<dbReference type="STRING" id="1189612.A33Q_4090"/>
<dbReference type="AlphaFoldDB" id="S2CXV1"/>
<dbReference type="GO" id="GO:0019441">
    <property type="term" value="P:L-tryptophan catabolic process to kynurenine"/>
    <property type="evidence" value="ECO:0007669"/>
    <property type="project" value="TreeGrafter"/>
</dbReference>
<evidence type="ECO:0000256" key="2">
    <source>
        <dbReference type="ARBA" id="ARBA00022801"/>
    </source>
</evidence>
<feature type="binding site" evidence="4">
    <location>
        <position position="273"/>
    </location>
    <ligand>
        <name>pyridoxal 5'-phosphate</name>
        <dbReference type="ChEBI" id="CHEBI:597326"/>
    </ligand>
</feature>
<dbReference type="Proteomes" id="UP000006073">
    <property type="component" value="Unassembled WGS sequence"/>
</dbReference>
<evidence type="ECO:0000313" key="8">
    <source>
        <dbReference type="Proteomes" id="UP000006073"/>
    </source>
</evidence>
<comment type="pathway">
    <text evidence="4 6">Cofactor biosynthesis; NAD(+) biosynthesis; quinolinate from L-kynurenine: step 2/3.</text>
</comment>
<dbReference type="InterPro" id="IPR015421">
    <property type="entry name" value="PyrdxlP-dep_Trfase_major"/>
</dbReference>
<comment type="pathway">
    <text evidence="4 6">Amino-acid degradation; L-kynurenine degradation; L-alanine and anthranilate from L-kynurenine: step 1/1.</text>
</comment>
<dbReference type="GO" id="GO:0030429">
    <property type="term" value="F:kynureninase activity"/>
    <property type="evidence" value="ECO:0007669"/>
    <property type="project" value="UniProtKB-UniRule"/>
</dbReference>
<comment type="catalytic activity">
    <reaction evidence="6">
        <text>3-hydroxy-L-kynurenine + H2O = 3-hydroxyanthranilate + L-alanine + H(+)</text>
        <dbReference type="Rhea" id="RHEA:25143"/>
        <dbReference type="ChEBI" id="CHEBI:15377"/>
        <dbReference type="ChEBI" id="CHEBI:15378"/>
        <dbReference type="ChEBI" id="CHEBI:36559"/>
        <dbReference type="ChEBI" id="CHEBI:57972"/>
        <dbReference type="ChEBI" id="CHEBI:58125"/>
        <dbReference type="EC" id="3.7.1.3"/>
    </reaction>
</comment>
<comment type="similarity">
    <text evidence="4 6">Belongs to the kynureninase family.</text>
</comment>
<dbReference type="GO" id="GO:0005737">
    <property type="term" value="C:cytoplasm"/>
    <property type="evidence" value="ECO:0007669"/>
    <property type="project" value="UniProtKB-UniRule"/>
</dbReference>
<dbReference type="PANTHER" id="PTHR14084:SF0">
    <property type="entry name" value="KYNURENINASE"/>
    <property type="match status" value="1"/>
</dbReference>
<evidence type="ECO:0000256" key="5">
    <source>
        <dbReference type="NCBIfam" id="TIGR01814"/>
    </source>
</evidence>
<keyword evidence="8" id="KW-1185">Reference proteome</keyword>
<comment type="function">
    <text evidence="4 6">Catalyzes the cleavage of L-kynurenine (L-Kyn) and L-3-hydroxykynurenine (L-3OHKyn) into anthranilic acid (AA) and 3-hydroxyanthranilic acid (3-OHAA), respectively.</text>
</comment>
<dbReference type="InterPro" id="IPR015422">
    <property type="entry name" value="PyrdxlP-dep_Trfase_small"/>
</dbReference>
<dbReference type="GO" id="GO:0009435">
    <property type="term" value="P:NAD+ biosynthetic process"/>
    <property type="evidence" value="ECO:0007669"/>
    <property type="project" value="UniProtKB-UniRule"/>
</dbReference>
<comment type="cofactor">
    <cofactor evidence="4 6">
        <name>pyridoxal 5'-phosphate</name>
        <dbReference type="ChEBI" id="CHEBI:597326"/>
    </cofactor>
</comment>
<dbReference type="PIRSF" id="PIRSF038800">
    <property type="entry name" value="KYNU"/>
    <property type="match status" value="1"/>
</dbReference>